<keyword evidence="4 8" id="KW-0690">Ribosome biogenesis</keyword>
<comment type="subcellular location">
    <subcellularLocation>
        <location evidence="2 8">Nucleus</location>
        <location evidence="2 8">Nucleolus</location>
    </subcellularLocation>
</comment>
<evidence type="ECO:0000256" key="7">
    <source>
        <dbReference type="ARBA" id="ARBA00023242"/>
    </source>
</evidence>
<evidence type="ECO:0000313" key="11">
    <source>
        <dbReference type="Proteomes" id="UP000076738"/>
    </source>
</evidence>
<sequence>MEADASTSAAPVASLEDPIALRTSAAGRESGKSWKSTRAATRRTQMPKSLKSKSWESRVAQRTQDEATKKLAKELKDEKQADRDRKRQITQDRKKVKEEKLRLESMAAKLSAKKIARMKKRAGRSKKVNG</sequence>
<gene>
    <name evidence="10" type="ORF">CALVIDRAFT_535520</name>
</gene>
<dbReference type="AlphaFoldDB" id="A0A167P548"/>
<dbReference type="InterPro" id="IPR005579">
    <property type="entry name" value="Cgr1-like"/>
</dbReference>
<keyword evidence="7 8" id="KW-0539">Nucleus</keyword>
<feature type="region of interest" description="Disordered" evidence="9">
    <location>
        <begin position="1"/>
        <end position="100"/>
    </location>
</feature>
<accession>A0A167P548</accession>
<dbReference type="GO" id="GO:0005730">
    <property type="term" value="C:nucleolus"/>
    <property type="evidence" value="ECO:0007669"/>
    <property type="project" value="UniProtKB-SubCell"/>
</dbReference>
<proteinExistence type="inferred from homology"/>
<evidence type="ECO:0000256" key="4">
    <source>
        <dbReference type="ARBA" id="ARBA00022517"/>
    </source>
</evidence>
<reference evidence="10 11" key="1">
    <citation type="journal article" date="2016" name="Mol. Biol. Evol.">
        <title>Comparative Genomics of Early-Diverging Mushroom-Forming Fungi Provides Insights into the Origins of Lignocellulose Decay Capabilities.</title>
        <authorList>
            <person name="Nagy L.G."/>
            <person name="Riley R."/>
            <person name="Tritt A."/>
            <person name="Adam C."/>
            <person name="Daum C."/>
            <person name="Floudas D."/>
            <person name="Sun H."/>
            <person name="Yadav J.S."/>
            <person name="Pangilinan J."/>
            <person name="Larsson K.H."/>
            <person name="Matsuura K."/>
            <person name="Barry K."/>
            <person name="Labutti K."/>
            <person name="Kuo R."/>
            <person name="Ohm R.A."/>
            <person name="Bhattacharya S.S."/>
            <person name="Shirouzu T."/>
            <person name="Yoshinaga Y."/>
            <person name="Martin F.M."/>
            <person name="Grigoriev I.V."/>
            <person name="Hibbett D.S."/>
        </authorList>
    </citation>
    <scope>NUCLEOTIDE SEQUENCE [LARGE SCALE GENOMIC DNA]</scope>
    <source>
        <strain evidence="10 11">TUFC12733</strain>
    </source>
</reference>
<dbReference type="Pfam" id="PF03879">
    <property type="entry name" value="Cgr1"/>
    <property type="match status" value="1"/>
</dbReference>
<dbReference type="Proteomes" id="UP000076738">
    <property type="component" value="Unassembled WGS sequence"/>
</dbReference>
<organism evidence="10 11">
    <name type="scientific">Calocera viscosa (strain TUFC12733)</name>
    <dbReference type="NCBI Taxonomy" id="1330018"/>
    <lineage>
        <taxon>Eukaryota</taxon>
        <taxon>Fungi</taxon>
        <taxon>Dikarya</taxon>
        <taxon>Basidiomycota</taxon>
        <taxon>Agaricomycotina</taxon>
        <taxon>Dacrymycetes</taxon>
        <taxon>Dacrymycetales</taxon>
        <taxon>Dacrymycetaceae</taxon>
        <taxon>Calocera</taxon>
    </lineage>
</organism>
<keyword evidence="5 8" id="KW-0698">rRNA processing</keyword>
<evidence type="ECO:0000313" key="10">
    <source>
        <dbReference type="EMBL" id="KZO98428.1"/>
    </source>
</evidence>
<evidence type="ECO:0000256" key="1">
    <source>
        <dbReference type="ARBA" id="ARBA00004090"/>
    </source>
</evidence>
<comment type="similarity">
    <text evidence="3 8">Belongs to the CGR1 family.</text>
</comment>
<evidence type="ECO:0000256" key="2">
    <source>
        <dbReference type="ARBA" id="ARBA00004604"/>
    </source>
</evidence>
<dbReference type="GO" id="GO:0006364">
    <property type="term" value="P:rRNA processing"/>
    <property type="evidence" value="ECO:0007669"/>
    <property type="project" value="UniProtKB-UniRule"/>
</dbReference>
<evidence type="ECO:0000256" key="9">
    <source>
        <dbReference type="SAM" id="MobiDB-lite"/>
    </source>
</evidence>
<evidence type="ECO:0000256" key="6">
    <source>
        <dbReference type="ARBA" id="ARBA00023054"/>
    </source>
</evidence>
<keyword evidence="11" id="KW-1185">Reference proteome</keyword>
<dbReference type="EMBL" id="KV417276">
    <property type="protein sequence ID" value="KZO98428.1"/>
    <property type="molecule type" value="Genomic_DNA"/>
</dbReference>
<comment type="function">
    <text evidence="1 8">Involved in nucleolar integrity and required for processing of the pre-rRNA for the 60S ribosome subunit.</text>
</comment>
<dbReference type="OrthoDB" id="277961at2759"/>
<name>A0A167P548_CALVF</name>
<keyword evidence="6" id="KW-0175">Coiled coil</keyword>
<evidence type="ECO:0000256" key="5">
    <source>
        <dbReference type="ARBA" id="ARBA00022552"/>
    </source>
</evidence>
<protein>
    <recommendedName>
        <fullName evidence="8">rRNA-processing protein</fullName>
    </recommendedName>
</protein>
<feature type="compositionally biased region" description="Polar residues" evidence="9">
    <location>
        <begin position="33"/>
        <end position="47"/>
    </location>
</feature>
<evidence type="ECO:0000256" key="3">
    <source>
        <dbReference type="ARBA" id="ARBA00007869"/>
    </source>
</evidence>
<feature type="compositionally biased region" description="Basic and acidic residues" evidence="9">
    <location>
        <begin position="63"/>
        <end position="100"/>
    </location>
</feature>
<evidence type="ECO:0000256" key="8">
    <source>
        <dbReference type="RuleBase" id="RU363084"/>
    </source>
</evidence>